<proteinExistence type="predicted"/>
<name>X1DGM6_9ZZZZ</name>
<dbReference type="Pfam" id="PF01261">
    <property type="entry name" value="AP_endonuc_2"/>
    <property type="match status" value="1"/>
</dbReference>
<feature type="domain" description="Xylose isomerase-like TIM barrel" evidence="1">
    <location>
        <begin position="12"/>
        <end position="72"/>
    </location>
</feature>
<dbReference type="AlphaFoldDB" id="X1DGM6"/>
<comment type="caution">
    <text evidence="2">The sequence shown here is derived from an EMBL/GenBank/DDBJ whole genome shotgun (WGS) entry which is preliminary data.</text>
</comment>
<dbReference type="InterPro" id="IPR036237">
    <property type="entry name" value="Xyl_isomerase-like_sf"/>
</dbReference>
<reference evidence="2" key="1">
    <citation type="journal article" date="2014" name="Front. Microbiol.">
        <title>High frequency of phylogenetically diverse reductive dehalogenase-homologous genes in deep subseafloor sedimentary metagenomes.</title>
        <authorList>
            <person name="Kawai M."/>
            <person name="Futagami T."/>
            <person name="Toyoda A."/>
            <person name="Takaki Y."/>
            <person name="Nishi S."/>
            <person name="Hori S."/>
            <person name="Arai W."/>
            <person name="Tsubouchi T."/>
            <person name="Morono Y."/>
            <person name="Uchiyama I."/>
            <person name="Ito T."/>
            <person name="Fujiyama A."/>
            <person name="Inagaki F."/>
            <person name="Takami H."/>
        </authorList>
    </citation>
    <scope>NUCLEOTIDE SEQUENCE</scope>
    <source>
        <strain evidence="2">Expedition CK06-06</strain>
    </source>
</reference>
<dbReference type="Gene3D" id="3.20.20.150">
    <property type="entry name" value="Divalent-metal-dependent TIM barrel enzymes"/>
    <property type="match status" value="1"/>
</dbReference>
<organism evidence="2">
    <name type="scientific">marine sediment metagenome</name>
    <dbReference type="NCBI Taxonomy" id="412755"/>
    <lineage>
        <taxon>unclassified sequences</taxon>
        <taxon>metagenomes</taxon>
        <taxon>ecological metagenomes</taxon>
    </lineage>
</organism>
<protein>
    <recommendedName>
        <fullName evidence="1">Xylose isomerase-like TIM barrel domain-containing protein</fullName>
    </recommendedName>
</protein>
<dbReference type="SUPFAM" id="SSF51658">
    <property type="entry name" value="Xylose isomerase-like"/>
    <property type="match status" value="1"/>
</dbReference>
<accession>X1DGM6</accession>
<feature type="non-terminal residue" evidence="2">
    <location>
        <position position="1"/>
    </location>
</feature>
<evidence type="ECO:0000259" key="1">
    <source>
        <dbReference type="Pfam" id="PF01261"/>
    </source>
</evidence>
<sequence>LAEFALLKEITQHVAHLHLADCTRRAPGTGHFDFRTFLNIFKNAGYNGFASIETIMKPSFEEVAKQTSEYLRLIL</sequence>
<evidence type="ECO:0000313" key="2">
    <source>
        <dbReference type="EMBL" id="GAH20001.1"/>
    </source>
</evidence>
<gene>
    <name evidence="2" type="ORF">S03H2_01311</name>
</gene>
<dbReference type="InterPro" id="IPR013022">
    <property type="entry name" value="Xyl_isomerase-like_TIM-brl"/>
</dbReference>
<dbReference type="EMBL" id="BARU01000373">
    <property type="protein sequence ID" value="GAH20001.1"/>
    <property type="molecule type" value="Genomic_DNA"/>
</dbReference>